<dbReference type="GO" id="GO:0006950">
    <property type="term" value="P:response to stress"/>
    <property type="evidence" value="ECO:0007669"/>
    <property type="project" value="TreeGrafter"/>
</dbReference>
<gene>
    <name evidence="2" type="ORF">CPY51_19045</name>
</gene>
<proteinExistence type="predicted"/>
<dbReference type="PROSITE" id="PS50995">
    <property type="entry name" value="HTH_MARR_2"/>
    <property type="match status" value="1"/>
</dbReference>
<dbReference type="RefSeq" id="WP_111161805.1">
    <property type="nucleotide sequence ID" value="NZ_PCDP01000038.1"/>
</dbReference>
<dbReference type="PANTHER" id="PTHR33164">
    <property type="entry name" value="TRANSCRIPTIONAL REGULATOR, MARR FAMILY"/>
    <property type="match status" value="1"/>
</dbReference>
<evidence type="ECO:0000313" key="2">
    <source>
        <dbReference type="EMBL" id="PZM12189.1"/>
    </source>
</evidence>
<dbReference type="InterPro" id="IPR039422">
    <property type="entry name" value="MarR/SlyA-like"/>
</dbReference>
<dbReference type="SUPFAM" id="SSF46785">
    <property type="entry name" value="Winged helix' DNA-binding domain"/>
    <property type="match status" value="1"/>
</dbReference>
<evidence type="ECO:0000259" key="1">
    <source>
        <dbReference type="PROSITE" id="PS50995"/>
    </source>
</evidence>
<dbReference type="AlphaFoldDB" id="A0A2W4CGQ6"/>
<organism evidence="2 3">
    <name type="scientific">Rhizobium tubonense</name>
    <dbReference type="NCBI Taxonomy" id="484088"/>
    <lineage>
        <taxon>Bacteria</taxon>
        <taxon>Pseudomonadati</taxon>
        <taxon>Pseudomonadota</taxon>
        <taxon>Alphaproteobacteria</taxon>
        <taxon>Hyphomicrobiales</taxon>
        <taxon>Rhizobiaceae</taxon>
        <taxon>Rhizobium/Agrobacterium group</taxon>
        <taxon>Rhizobium</taxon>
    </lineage>
</organism>
<evidence type="ECO:0000313" key="3">
    <source>
        <dbReference type="Proteomes" id="UP000248925"/>
    </source>
</evidence>
<feature type="domain" description="HTH marR-type" evidence="1">
    <location>
        <begin position="1"/>
        <end position="129"/>
    </location>
</feature>
<comment type="caution">
    <text evidence="2">The sequence shown here is derived from an EMBL/GenBank/DDBJ whole genome shotgun (WGS) entry which is preliminary data.</text>
</comment>
<reference evidence="2 3" key="1">
    <citation type="journal article" date="2018" name="Sci. Rep.">
        <title>Rhizobium tumorigenes sp. nov., a novel plant tumorigenic bacterium isolated from cane gall tumors on thornless blackberry.</title>
        <authorList>
            <person name="Kuzmanovi N."/>
            <person name="Smalla K."/>
            <person name="Gronow S."/>
            <person name="PuBawska J."/>
        </authorList>
    </citation>
    <scope>NUCLEOTIDE SEQUENCE [LARGE SCALE GENOMIC DNA]</scope>
    <source>
        <strain evidence="2 3">CCBAU 85046</strain>
    </source>
</reference>
<name>A0A2W4CGQ6_9HYPH</name>
<dbReference type="InterPro" id="IPR000835">
    <property type="entry name" value="HTH_MarR-typ"/>
</dbReference>
<dbReference type="OrthoDB" id="7875071at2"/>
<accession>A0A2W4CGQ6</accession>
<keyword evidence="3" id="KW-1185">Reference proteome</keyword>
<dbReference type="InterPro" id="IPR036390">
    <property type="entry name" value="WH_DNA-bd_sf"/>
</dbReference>
<dbReference type="Pfam" id="PF12802">
    <property type="entry name" value="MarR_2"/>
    <property type="match status" value="1"/>
</dbReference>
<dbReference type="SMART" id="SM00347">
    <property type="entry name" value="HTH_MARR"/>
    <property type="match status" value="1"/>
</dbReference>
<protein>
    <submittedName>
        <fullName evidence="2">MarR family transcriptional regulator</fullName>
    </submittedName>
</protein>
<dbReference type="PANTHER" id="PTHR33164:SF43">
    <property type="entry name" value="HTH-TYPE TRANSCRIPTIONAL REPRESSOR YETL"/>
    <property type="match status" value="1"/>
</dbReference>
<sequence length="182" mass="19391">MMLDANKLGAFGLLVNDRMQDALADLSPSAAALLSMLYFKPGLTGSELATIAGVAQPTAVRVLEGLVRHGFVERLMQQGRATPLRLTDEGRARAQALQAARLGTLAGLLDVLSAGDRAQFEMLMDKMLAGATTSRAFARTTCRLCEHDLCSPELCPIGCRATELERGADNPTSKESYHAGSL</sequence>
<dbReference type="InterPro" id="IPR036388">
    <property type="entry name" value="WH-like_DNA-bd_sf"/>
</dbReference>
<dbReference type="Proteomes" id="UP000248925">
    <property type="component" value="Unassembled WGS sequence"/>
</dbReference>
<dbReference type="EMBL" id="PCDP01000038">
    <property type="protein sequence ID" value="PZM12189.1"/>
    <property type="molecule type" value="Genomic_DNA"/>
</dbReference>
<dbReference type="GO" id="GO:0003700">
    <property type="term" value="F:DNA-binding transcription factor activity"/>
    <property type="evidence" value="ECO:0007669"/>
    <property type="project" value="InterPro"/>
</dbReference>
<dbReference type="Gene3D" id="1.10.10.10">
    <property type="entry name" value="Winged helix-like DNA-binding domain superfamily/Winged helix DNA-binding domain"/>
    <property type="match status" value="1"/>
</dbReference>